<dbReference type="KEGG" id="xbo:XBJ1_3635"/>
<proteinExistence type="predicted"/>
<name>D3V524_XENBS</name>
<reference evidence="1" key="1">
    <citation type="journal article" date="2011" name="PLoS ONE">
        <title>The entomopathogenic bacterial endosymbionts xenorhabdus and photorhabdus: convergent lifestyles from divergent genomes.</title>
        <authorList>
            <person name="Chaston J.M."/>
            <person name="Suen G."/>
            <person name="Tucker S.L."/>
            <person name="Andersen A.W."/>
            <person name="Bhasin A."/>
            <person name="Bode E."/>
            <person name="Bode H.B."/>
            <person name="Brachmann A.O."/>
            <person name="Cowles C.E."/>
            <person name="Cowles K.N."/>
            <person name="Darby C."/>
            <person name="de Leon L."/>
            <person name="Drace K."/>
            <person name="Du Z."/>
            <person name="Givaudan A."/>
            <person name="Herbert Tran E.E."/>
            <person name="Jewell K.A."/>
            <person name="Knack J.J."/>
            <person name="Krasomil-Osterfeld K.C."/>
            <person name="Kukor R."/>
            <person name="Lanois A."/>
            <person name="Latreille P."/>
            <person name="Leimgruber N.K."/>
            <person name="Lipke C.M."/>
            <person name="Liu R."/>
            <person name="Lu X."/>
            <person name="Martens E.C."/>
            <person name="Marri P.R."/>
            <person name="Medigue C."/>
            <person name="Menard M.L."/>
            <person name="Miller N.M."/>
            <person name="Morales-Soto N."/>
            <person name="Norton S."/>
            <person name="Ogier J.C."/>
            <person name="Orchard S.S."/>
            <person name="Park D."/>
            <person name="Park Y."/>
            <person name="Qurollo B.A."/>
            <person name="Sugar D.R."/>
            <person name="Richards G.R."/>
            <person name="Rouy Z."/>
            <person name="Slominski B."/>
            <person name="Slominski K."/>
            <person name="Snyder H."/>
            <person name="Tjaden B.C."/>
            <person name="van der Hoeven R."/>
            <person name="Welch R.D."/>
            <person name="Wheeler C."/>
            <person name="Xiang B."/>
            <person name="Barbazuk B."/>
            <person name="Gaudriault S."/>
            <person name="Goodner B."/>
            <person name="Slater S.C."/>
            <person name="Forst S."/>
            <person name="Goldman B.S."/>
            <person name="Goodrich-Blair H."/>
        </authorList>
    </citation>
    <scope>NUCLEOTIDE SEQUENCE [LARGE SCALE GENOMIC DNA]</scope>
    <source>
        <strain evidence="1">SS-2004</strain>
    </source>
</reference>
<gene>
    <name evidence="1" type="ordered locus">XBJ1_3635</name>
</gene>
<dbReference type="HOGENOM" id="CLU_2940863_0_0_6"/>
<sequence length="60" mass="7644">MRLLALLTPFNIFFKIHRMRDRIIEYYLNIHSRMYSRYYSYYSWINDDIRINKINHIIDI</sequence>
<accession>D3V524</accession>
<protein>
    <submittedName>
        <fullName evidence="1">Uncharacterized protein</fullName>
    </submittedName>
</protein>
<organism evidence="1 2">
    <name type="scientific">Xenorhabdus bovienii (strain SS-2004)</name>
    <name type="common">Xenorhabdus nematophila subsp. bovienii</name>
    <dbReference type="NCBI Taxonomy" id="406818"/>
    <lineage>
        <taxon>Bacteria</taxon>
        <taxon>Pseudomonadati</taxon>
        <taxon>Pseudomonadota</taxon>
        <taxon>Gammaproteobacteria</taxon>
        <taxon>Enterobacterales</taxon>
        <taxon>Morganellaceae</taxon>
        <taxon>Xenorhabdus</taxon>
    </lineage>
</organism>
<dbReference type="AlphaFoldDB" id="D3V524"/>
<evidence type="ECO:0000313" key="1">
    <source>
        <dbReference type="EMBL" id="CBJ82753.1"/>
    </source>
</evidence>
<dbReference type="EMBL" id="FN667741">
    <property type="protein sequence ID" value="CBJ82753.1"/>
    <property type="molecule type" value="Genomic_DNA"/>
</dbReference>
<dbReference type="STRING" id="406818.XBJ1_3635"/>
<evidence type="ECO:0000313" key="2">
    <source>
        <dbReference type="Proteomes" id="UP000002045"/>
    </source>
</evidence>
<dbReference type="Proteomes" id="UP000002045">
    <property type="component" value="Chromosome"/>
</dbReference>